<proteinExistence type="inferred from homology"/>
<dbReference type="GO" id="GO:0005886">
    <property type="term" value="C:plasma membrane"/>
    <property type="evidence" value="ECO:0007669"/>
    <property type="project" value="UniProtKB-SubCell"/>
</dbReference>
<name>A0A1L9TPN1_9EURO</name>
<dbReference type="InterPro" id="IPR036640">
    <property type="entry name" value="ABC1_TM_sf"/>
</dbReference>
<evidence type="ECO:0000256" key="7">
    <source>
        <dbReference type="ARBA" id="ARBA00022741"/>
    </source>
</evidence>
<feature type="transmembrane region" description="Helical" evidence="15">
    <location>
        <begin position="835"/>
        <end position="855"/>
    </location>
</feature>
<evidence type="ECO:0000256" key="11">
    <source>
        <dbReference type="ARBA" id="ARBA00023180"/>
    </source>
</evidence>
<comment type="function">
    <text evidence="12">Pleiotropic ABC efflux transporter involved in the protection of the cells against a wide range of toxic compounds.</text>
</comment>
<dbReference type="FunFam" id="3.40.50.300:FF:001530">
    <property type="entry name" value="ABC multidrug transporter (Eurofung)"/>
    <property type="match status" value="1"/>
</dbReference>
<dbReference type="PROSITE" id="PS50929">
    <property type="entry name" value="ABC_TM1F"/>
    <property type="match status" value="2"/>
</dbReference>
<dbReference type="InterPro" id="IPR011527">
    <property type="entry name" value="ABC1_TM_dom"/>
</dbReference>
<feature type="transmembrane region" description="Helical" evidence="15">
    <location>
        <begin position="861"/>
        <end position="879"/>
    </location>
</feature>
<dbReference type="STRING" id="1036612.A0A1L9TPN1"/>
<feature type="domain" description="ABC transmembrane type-1" evidence="17">
    <location>
        <begin position="62"/>
        <end position="355"/>
    </location>
</feature>
<accession>A0A1L9TPN1</accession>
<keyword evidence="7" id="KW-0547">Nucleotide-binding</keyword>
<feature type="transmembrane region" description="Helical" evidence="15">
    <location>
        <begin position="114"/>
        <end position="136"/>
    </location>
</feature>
<evidence type="ECO:0000256" key="8">
    <source>
        <dbReference type="ARBA" id="ARBA00022840"/>
    </source>
</evidence>
<feature type="transmembrane region" description="Helical" evidence="15">
    <location>
        <begin position="974"/>
        <end position="995"/>
    </location>
</feature>
<reference evidence="19" key="1">
    <citation type="journal article" date="2017" name="Genome Biol.">
        <title>Comparative genomics reveals high biological diversity and specific adaptations in the industrially and medically important fungal genus Aspergillus.</title>
        <authorList>
            <person name="de Vries R.P."/>
            <person name="Riley R."/>
            <person name="Wiebenga A."/>
            <person name="Aguilar-Osorio G."/>
            <person name="Amillis S."/>
            <person name="Uchima C.A."/>
            <person name="Anderluh G."/>
            <person name="Asadollahi M."/>
            <person name="Askin M."/>
            <person name="Barry K."/>
            <person name="Battaglia E."/>
            <person name="Bayram O."/>
            <person name="Benocci T."/>
            <person name="Braus-Stromeyer S.A."/>
            <person name="Caldana C."/>
            <person name="Canovas D."/>
            <person name="Cerqueira G.C."/>
            <person name="Chen F."/>
            <person name="Chen W."/>
            <person name="Choi C."/>
            <person name="Clum A."/>
            <person name="Dos Santos R.A."/>
            <person name="Damasio A.R."/>
            <person name="Diallinas G."/>
            <person name="Emri T."/>
            <person name="Fekete E."/>
            <person name="Flipphi M."/>
            <person name="Freyberg S."/>
            <person name="Gallo A."/>
            <person name="Gournas C."/>
            <person name="Habgood R."/>
            <person name="Hainaut M."/>
            <person name="Harispe M.L."/>
            <person name="Henrissat B."/>
            <person name="Hilden K.S."/>
            <person name="Hope R."/>
            <person name="Hossain A."/>
            <person name="Karabika E."/>
            <person name="Karaffa L."/>
            <person name="Karanyi Z."/>
            <person name="Krasevec N."/>
            <person name="Kuo A."/>
            <person name="Kusch H."/>
            <person name="LaButti K."/>
            <person name="Lagendijk E.L."/>
            <person name="Lapidus A."/>
            <person name="Levasseur A."/>
            <person name="Lindquist E."/>
            <person name="Lipzen A."/>
            <person name="Logrieco A.F."/>
            <person name="MacCabe A."/>
            <person name="Maekelae M.R."/>
            <person name="Malavazi I."/>
            <person name="Melin P."/>
            <person name="Meyer V."/>
            <person name="Mielnichuk N."/>
            <person name="Miskei M."/>
            <person name="Molnar A.P."/>
            <person name="Mule G."/>
            <person name="Ngan C.Y."/>
            <person name="Orejas M."/>
            <person name="Orosz E."/>
            <person name="Ouedraogo J.P."/>
            <person name="Overkamp K.M."/>
            <person name="Park H.-S."/>
            <person name="Perrone G."/>
            <person name="Piumi F."/>
            <person name="Punt P.J."/>
            <person name="Ram A.F."/>
            <person name="Ramon A."/>
            <person name="Rauscher S."/>
            <person name="Record E."/>
            <person name="Riano-Pachon D.M."/>
            <person name="Robert V."/>
            <person name="Roehrig J."/>
            <person name="Ruller R."/>
            <person name="Salamov A."/>
            <person name="Salih N.S."/>
            <person name="Samson R.A."/>
            <person name="Sandor E."/>
            <person name="Sanguinetti M."/>
            <person name="Schuetze T."/>
            <person name="Sepcic K."/>
            <person name="Shelest E."/>
            <person name="Sherlock G."/>
            <person name="Sophianopoulou V."/>
            <person name="Squina F.M."/>
            <person name="Sun H."/>
            <person name="Susca A."/>
            <person name="Todd R.B."/>
            <person name="Tsang A."/>
            <person name="Unkles S.E."/>
            <person name="van de Wiele N."/>
            <person name="van Rossen-Uffink D."/>
            <person name="Oliveira J.V."/>
            <person name="Vesth T.C."/>
            <person name="Visser J."/>
            <person name="Yu J.-H."/>
            <person name="Zhou M."/>
            <person name="Andersen M.R."/>
            <person name="Archer D.B."/>
            <person name="Baker S.E."/>
            <person name="Benoit I."/>
            <person name="Brakhage A.A."/>
            <person name="Braus G.H."/>
            <person name="Fischer R."/>
            <person name="Frisvad J.C."/>
            <person name="Goldman G.H."/>
            <person name="Houbraken J."/>
            <person name="Oakley B."/>
            <person name="Pocsi I."/>
            <person name="Scazzocchio C."/>
            <person name="Seiboth B."/>
            <person name="vanKuyk P.A."/>
            <person name="Wortman J."/>
            <person name="Dyer P.S."/>
            <person name="Grigoriev I.V."/>
        </authorList>
    </citation>
    <scope>NUCLEOTIDE SEQUENCE [LARGE SCALE GENOMIC DNA]</scope>
    <source>
        <strain evidence="19">CBS 593.65</strain>
    </source>
</reference>
<dbReference type="Gene3D" id="3.40.50.300">
    <property type="entry name" value="P-loop containing nucleotide triphosphate hydrolases"/>
    <property type="match status" value="2"/>
</dbReference>
<evidence type="ECO:0000256" key="15">
    <source>
        <dbReference type="SAM" id="Phobius"/>
    </source>
</evidence>
<dbReference type="RefSeq" id="XP_040705202.1">
    <property type="nucleotide sequence ID" value="XM_040846624.1"/>
</dbReference>
<dbReference type="SUPFAM" id="SSF90123">
    <property type="entry name" value="ABC transporter transmembrane region"/>
    <property type="match status" value="2"/>
</dbReference>
<evidence type="ECO:0000256" key="12">
    <source>
        <dbReference type="ARBA" id="ARBA00057040"/>
    </source>
</evidence>
<dbReference type="CDD" id="cd18578">
    <property type="entry name" value="ABC_6TM_Pgp_ABCB1_D2_like"/>
    <property type="match status" value="1"/>
</dbReference>
<dbReference type="Gene3D" id="1.20.1560.10">
    <property type="entry name" value="ABC transporter type 1, transmembrane domain"/>
    <property type="match status" value="1"/>
</dbReference>
<organism evidence="18 19">
    <name type="scientific">Aspergillus sydowii CBS 593.65</name>
    <dbReference type="NCBI Taxonomy" id="1036612"/>
    <lineage>
        <taxon>Eukaryota</taxon>
        <taxon>Fungi</taxon>
        <taxon>Dikarya</taxon>
        <taxon>Ascomycota</taxon>
        <taxon>Pezizomycotina</taxon>
        <taxon>Eurotiomycetes</taxon>
        <taxon>Eurotiomycetidae</taxon>
        <taxon>Eurotiales</taxon>
        <taxon>Aspergillaceae</taxon>
        <taxon>Aspergillus</taxon>
        <taxon>Aspergillus subgen. Nidulantes</taxon>
    </lineage>
</organism>
<dbReference type="GO" id="GO:0090374">
    <property type="term" value="P:oligopeptide export from mitochondrion"/>
    <property type="evidence" value="ECO:0007669"/>
    <property type="project" value="TreeGrafter"/>
</dbReference>
<dbReference type="OrthoDB" id="6500128at2759"/>
<dbReference type="FunFam" id="3.40.50.300:FF:000913">
    <property type="entry name" value="ABC multidrug transporter SitT"/>
    <property type="match status" value="1"/>
</dbReference>
<dbReference type="Pfam" id="PF00005">
    <property type="entry name" value="ABC_tran"/>
    <property type="match status" value="2"/>
</dbReference>
<dbReference type="GO" id="GO:0005524">
    <property type="term" value="F:ATP binding"/>
    <property type="evidence" value="ECO:0007669"/>
    <property type="project" value="UniProtKB-KW"/>
</dbReference>
<feature type="transmembrane region" description="Helical" evidence="15">
    <location>
        <begin position="713"/>
        <end position="736"/>
    </location>
</feature>
<dbReference type="VEuPathDB" id="FungiDB:ASPSYDRAFT_43337"/>
<dbReference type="PROSITE" id="PS50893">
    <property type="entry name" value="ABC_TRANSPORTER_2"/>
    <property type="match status" value="2"/>
</dbReference>
<evidence type="ECO:0000256" key="5">
    <source>
        <dbReference type="ARBA" id="ARBA00022692"/>
    </source>
</evidence>
<dbReference type="GO" id="GO:0016887">
    <property type="term" value="F:ATP hydrolysis activity"/>
    <property type="evidence" value="ECO:0007669"/>
    <property type="project" value="InterPro"/>
</dbReference>
<keyword evidence="4" id="KW-1003">Cell membrane</keyword>
<feature type="domain" description="ABC transmembrane type-1" evidence="17">
    <location>
        <begin position="717"/>
        <end position="1003"/>
    </location>
</feature>
<dbReference type="SMART" id="SM00382">
    <property type="entry name" value="AAA"/>
    <property type="match status" value="2"/>
</dbReference>
<gene>
    <name evidence="18" type="ORF">ASPSYDRAFT_43337</name>
</gene>
<dbReference type="PANTHER" id="PTHR43394:SF27">
    <property type="entry name" value="ATP-DEPENDENT TRANSLOCASE ABCB1-LIKE"/>
    <property type="match status" value="1"/>
</dbReference>
<dbReference type="InterPro" id="IPR003593">
    <property type="entry name" value="AAA+_ATPase"/>
</dbReference>
<evidence type="ECO:0000256" key="2">
    <source>
        <dbReference type="ARBA" id="ARBA00007577"/>
    </source>
</evidence>
<dbReference type="Proteomes" id="UP000184356">
    <property type="component" value="Unassembled WGS sequence"/>
</dbReference>
<dbReference type="PROSITE" id="PS00211">
    <property type="entry name" value="ABC_TRANSPORTER_1"/>
    <property type="match status" value="2"/>
</dbReference>
<evidence type="ECO:0000256" key="13">
    <source>
        <dbReference type="ARBA" id="ARBA00069002"/>
    </source>
</evidence>
<feature type="transmembrane region" description="Helical" evidence="15">
    <location>
        <begin position="210"/>
        <end position="234"/>
    </location>
</feature>
<evidence type="ECO:0000256" key="6">
    <source>
        <dbReference type="ARBA" id="ARBA00022737"/>
    </source>
</evidence>
<keyword evidence="11" id="KW-0325">Glycoprotein</keyword>
<evidence type="ECO:0000256" key="4">
    <source>
        <dbReference type="ARBA" id="ARBA00022475"/>
    </source>
</evidence>
<dbReference type="InterPro" id="IPR003439">
    <property type="entry name" value="ABC_transporter-like_ATP-bd"/>
</dbReference>
<comment type="subcellular location">
    <subcellularLocation>
        <location evidence="1">Cell membrane</location>
        <topology evidence="1">Multi-pass membrane protein</topology>
    </subcellularLocation>
</comment>
<dbReference type="InterPro" id="IPR017871">
    <property type="entry name" value="ABC_transporter-like_CS"/>
</dbReference>
<feature type="transmembrane region" description="Helical" evidence="15">
    <location>
        <begin position="187"/>
        <end position="204"/>
    </location>
</feature>
<feature type="domain" description="ABC transporter" evidence="16">
    <location>
        <begin position="385"/>
        <end position="647"/>
    </location>
</feature>
<keyword evidence="19" id="KW-1185">Reference proteome</keyword>
<keyword evidence="10 15" id="KW-0472">Membrane</keyword>
<dbReference type="InterPro" id="IPR039421">
    <property type="entry name" value="Type_1_exporter"/>
</dbReference>
<evidence type="ECO:0000256" key="9">
    <source>
        <dbReference type="ARBA" id="ARBA00022989"/>
    </source>
</evidence>
<evidence type="ECO:0000259" key="17">
    <source>
        <dbReference type="PROSITE" id="PS50929"/>
    </source>
</evidence>
<feature type="transmembrane region" description="Helical" evidence="15">
    <location>
        <begin position="938"/>
        <end position="962"/>
    </location>
</feature>
<feature type="domain" description="ABC transporter" evidence="16">
    <location>
        <begin position="1036"/>
        <end position="1284"/>
    </location>
</feature>
<keyword evidence="9 15" id="KW-1133">Transmembrane helix</keyword>
<keyword evidence="6" id="KW-0677">Repeat</keyword>
<feature type="transmembrane region" description="Helical" evidence="15">
    <location>
        <begin position="56"/>
        <end position="82"/>
    </location>
</feature>
<evidence type="ECO:0000313" key="18">
    <source>
        <dbReference type="EMBL" id="OJJ61396.1"/>
    </source>
</evidence>
<keyword evidence="8" id="KW-0067">ATP-binding</keyword>
<dbReference type="FunFam" id="1.20.1560.10:FF:000057">
    <property type="entry name" value="ABC multidrug transporter SitT"/>
    <property type="match status" value="1"/>
</dbReference>
<feature type="region of interest" description="Disordered" evidence="14">
    <location>
        <begin position="1"/>
        <end position="32"/>
    </location>
</feature>
<dbReference type="PANTHER" id="PTHR43394">
    <property type="entry name" value="ATP-DEPENDENT PERMEASE MDL1, MITOCHONDRIAL"/>
    <property type="match status" value="1"/>
</dbReference>
<evidence type="ECO:0000256" key="3">
    <source>
        <dbReference type="ARBA" id="ARBA00022448"/>
    </source>
</evidence>
<evidence type="ECO:0000256" key="14">
    <source>
        <dbReference type="SAM" id="MobiDB-lite"/>
    </source>
</evidence>
<dbReference type="EMBL" id="KV878584">
    <property type="protein sequence ID" value="OJJ61396.1"/>
    <property type="molecule type" value="Genomic_DNA"/>
</dbReference>
<dbReference type="InterPro" id="IPR027417">
    <property type="entry name" value="P-loop_NTPase"/>
</dbReference>
<feature type="transmembrane region" description="Helical" evidence="15">
    <location>
        <begin position="292"/>
        <end position="314"/>
    </location>
</feature>
<protein>
    <recommendedName>
        <fullName evidence="13">ABC multidrug transporter atrC</fullName>
    </recommendedName>
</protein>
<feature type="transmembrane region" description="Helical" evidence="15">
    <location>
        <begin position="756"/>
        <end position="775"/>
    </location>
</feature>
<dbReference type="SUPFAM" id="SSF52540">
    <property type="entry name" value="P-loop containing nucleoside triphosphate hydrolases"/>
    <property type="match status" value="2"/>
</dbReference>
<comment type="similarity">
    <text evidence="2">Belongs to the ABC transporter superfamily. ABCB family. Multidrug resistance exporter (TC 3.A.1.201) subfamily.</text>
</comment>
<keyword evidence="5 15" id="KW-0812">Transmembrane</keyword>
<evidence type="ECO:0000313" key="19">
    <source>
        <dbReference type="Proteomes" id="UP000184356"/>
    </source>
</evidence>
<evidence type="ECO:0000259" key="16">
    <source>
        <dbReference type="PROSITE" id="PS50893"/>
    </source>
</evidence>
<sequence length="1359" mass="148608">MTAPEPSKSVVEGQREAEPGSVKNAAGEGGPAKAEDIKLPFFPSYMRILSYGTGNYGWLAMVVGLGCAMGSGVALPLMNIIFGDITKDFSEYFVAGSGVTESEFKAAVNKNSLFIVYLFIGKFVLTYVFTISFRIISLKASSTIRLEYMQALFAQPVSRLDEISVGSVTNTITGLSNTLQESMSDRLATLFQSIAIIIAAYAIAFKYSWALTLVVSSAILFMGLCMSVAAPILIKGNRAIELADEKHAAIAADVFSSIRTVFSLGAQTSLARRYGEWAEEARKRGTKLAPVMGVHLGLVFFSMYTSFALAFWFGLKLYREGKIPDVGVVITVFFSVLIVTTVMGGILSPVMVITKAVSASGSFFSIIDSERKPVDGMRVASQSDIVFSDVTFAYPTRPEVSVLKSFSVCFQRGKVTALVGPSGSGKSTIVALLERWYDLKIHSASDEKEKGDAGPTATGSIEVNGHNINELDLKWWRTQIGLVQQEPFLFHDTVYNNVCFGLIGSEWDGESEQVKRKLVVEACKEAFADEFVQRLPLGYETIVGEGGITLSGGQRQRLAIARAIVSQPTILVLDEATSAIDVRGEKIVQAALDHVSKDRTTITIAHRLSTVRNADHIVVIKDGGKCEEGTHDQLLSMNGVYFDLVHAQQLEPLGEVNAPIMGEEMSSQVYDSMALEGKEPVSTSEQATETKAKKVRSFRTFGVLMYEQRKYSWLYSIVLVAAGAGGAGYAIQSYLFAKLVEAFQFTGKQLADAANFWALMFFILALCVMAVYFTLGFSSTTFSSFVAAVYRKDYFQSLLHQPIPFFDQDANASGSLGGRLSSDVRQLQELFGTNGIFPLISIFTVVGCVAVSFAFGWKLAAVTFFAALPFIFGAAYIRIRYELEFEELNAKVYAESSKFAAEAIRAFRTVSALTMESHILKKYSDLLAEQRQRALRKAWFAALVISLSSTVDFCAMALTFWYGGQLLVTKEYDLVAFFVVYIAIIQGGQTAGQFFSFAPNIAQAMASANRILQMRTLNESTTTSKKDIQIPASADIQFKEVSFSYASRDTPVFSDLNLTVQSGQFAALVGPSGCGKSTVASLLERFYEPTQGKILFGQTPIDAMDLSSYRKSLSLVAQESKLFSGTIRENLLLGIEGDTSTGVDDRMIQAAKDAEIHEFINSLPDGYSTQLGANAQTSLSGGQKQRLCIARALLRSPRLLILDEATSSLDSQSEKLIQQAIERLAGKGELTILAIAHRLATIQKADVIFVFGEGAPGQGSRIVERGTHHELLRNRGAYWQMVCYSCSSYGVLLIVRSARLKPWIGRWLFINRLSDLDESCPCSYTLIFNSAIHSGPTVRSNPLLYYTTNATHTCQCQPT</sequence>
<evidence type="ECO:0000256" key="10">
    <source>
        <dbReference type="ARBA" id="ARBA00023136"/>
    </source>
</evidence>
<dbReference type="GO" id="GO:0005743">
    <property type="term" value="C:mitochondrial inner membrane"/>
    <property type="evidence" value="ECO:0007669"/>
    <property type="project" value="TreeGrafter"/>
</dbReference>
<feature type="transmembrane region" description="Helical" evidence="15">
    <location>
        <begin position="326"/>
        <end position="347"/>
    </location>
</feature>
<dbReference type="Pfam" id="PF00664">
    <property type="entry name" value="ABC_membrane"/>
    <property type="match status" value="2"/>
</dbReference>
<dbReference type="GeneID" id="63762697"/>
<dbReference type="CDD" id="cd18577">
    <property type="entry name" value="ABC_6TM_Pgp_ABCB1_D1_like"/>
    <property type="match status" value="1"/>
</dbReference>
<dbReference type="GO" id="GO:0015421">
    <property type="term" value="F:ABC-type oligopeptide transporter activity"/>
    <property type="evidence" value="ECO:0007669"/>
    <property type="project" value="TreeGrafter"/>
</dbReference>
<keyword evidence="3" id="KW-0813">Transport</keyword>
<evidence type="ECO:0000256" key="1">
    <source>
        <dbReference type="ARBA" id="ARBA00004651"/>
    </source>
</evidence>